<feature type="chain" id="PRO_5040184177" description="Secreted protein" evidence="1">
    <location>
        <begin position="30"/>
        <end position="158"/>
    </location>
</feature>
<evidence type="ECO:0000256" key="1">
    <source>
        <dbReference type="SAM" id="SignalP"/>
    </source>
</evidence>
<dbReference type="GeneID" id="64636932"/>
<accession>A0A9P7EMD3</accession>
<gene>
    <name evidence="2" type="ORF">BJ212DRAFT_321392</name>
</gene>
<keyword evidence="1" id="KW-0732">Signal</keyword>
<evidence type="ECO:0008006" key="4">
    <source>
        <dbReference type="Google" id="ProtNLM"/>
    </source>
</evidence>
<dbReference type="EMBL" id="JABBWG010000002">
    <property type="protein sequence ID" value="KAG1826056.1"/>
    <property type="molecule type" value="Genomic_DNA"/>
</dbReference>
<feature type="signal peptide" evidence="1">
    <location>
        <begin position="1"/>
        <end position="29"/>
    </location>
</feature>
<dbReference type="Proteomes" id="UP000807769">
    <property type="component" value="Unassembled WGS sequence"/>
</dbReference>
<sequence>MALQVRGPVIWPLSSVWAILNSAICTVQARVTGSAICHLHFHLVDSFLLENLTCVLLSWGPARAIDYRTTNPIPAAVGTTPRQVSDYVRHGHGARDLAGPLLHVRDRRHDNMSLGLIISTLLLTKPSQSRVSLYENRLRPLQNLPLVHQLEKVFADVN</sequence>
<dbReference type="AlphaFoldDB" id="A0A9P7EMD3"/>
<evidence type="ECO:0000313" key="2">
    <source>
        <dbReference type="EMBL" id="KAG1826056.1"/>
    </source>
</evidence>
<comment type="caution">
    <text evidence="2">The sequence shown here is derived from an EMBL/GenBank/DDBJ whole genome shotgun (WGS) entry which is preliminary data.</text>
</comment>
<proteinExistence type="predicted"/>
<name>A0A9P7EMD3_9AGAM</name>
<keyword evidence="3" id="KW-1185">Reference proteome</keyword>
<dbReference type="RefSeq" id="XP_041199309.1">
    <property type="nucleotide sequence ID" value="XM_041342916.1"/>
</dbReference>
<organism evidence="2 3">
    <name type="scientific">Suillus subaureus</name>
    <dbReference type="NCBI Taxonomy" id="48587"/>
    <lineage>
        <taxon>Eukaryota</taxon>
        <taxon>Fungi</taxon>
        <taxon>Dikarya</taxon>
        <taxon>Basidiomycota</taxon>
        <taxon>Agaricomycotina</taxon>
        <taxon>Agaricomycetes</taxon>
        <taxon>Agaricomycetidae</taxon>
        <taxon>Boletales</taxon>
        <taxon>Suillineae</taxon>
        <taxon>Suillaceae</taxon>
        <taxon>Suillus</taxon>
    </lineage>
</organism>
<reference evidence="2" key="1">
    <citation type="journal article" date="2020" name="New Phytol.">
        <title>Comparative genomics reveals dynamic genome evolution in host specialist ectomycorrhizal fungi.</title>
        <authorList>
            <person name="Lofgren L.A."/>
            <person name="Nguyen N.H."/>
            <person name="Vilgalys R."/>
            <person name="Ruytinx J."/>
            <person name="Liao H.L."/>
            <person name="Branco S."/>
            <person name="Kuo A."/>
            <person name="LaButti K."/>
            <person name="Lipzen A."/>
            <person name="Andreopoulos W."/>
            <person name="Pangilinan J."/>
            <person name="Riley R."/>
            <person name="Hundley H."/>
            <person name="Na H."/>
            <person name="Barry K."/>
            <person name="Grigoriev I.V."/>
            <person name="Stajich J.E."/>
            <person name="Kennedy P.G."/>
        </authorList>
    </citation>
    <scope>NUCLEOTIDE SEQUENCE</scope>
    <source>
        <strain evidence="2">MN1</strain>
    </source>
</reference>
<evidence type="ECO:0000313" key="3">
    <source>
        <dbReference type="Proteomes" id="UP000807769"/>
    </source>
</evidence>
<protein>
    <recommendedName>
        <fullName evidence="4">Secreted protein</fullName>
    </recommendedName>
</protein>